<dbReference type="AlphaFoldDB" id="A0A7X0FXW9"/>
<evidence type="ECO:0008006" key="3">
    <source>
        <dbReference type="Google" id="ProtNLM"/>
    </source>
</evidence>
<name>A0A7X0FXW9_9ACTN</name>
<organism evidence="1 2">
    <name type="scientific">Actinomadura coerulea</name>
    <dbReference type="NCBI Taxonomy" id="46159"/>
    <lineage>
        <taxon>Bacteria</taxon>
        <taxon>Bacillati</taxon>
        <taxon>Actinomycetota</taxon>
        <taxon>Actinomycetes</taxon>
        <taxon>Streptosporangiales</taxon>
        <taxon>Thermomonosporaceae</taxon>
        <taxon>Actinomadura</taxon>
    </lineage>
</organism>
<sequence>MAGVAEPAVGDASQFIRAERRHQVVERVERRRLVAGGSHQQFDVVGARARDEDALYTYLSDRIGSPDGVERVETNPITSYIKCVAPTS</sequence>
<accession>A0A7X0FXW9</accession>
<evidence type="ECO:0000313" key="2">
    <source>
        <dbReference type="Proteomes" id="UP000546324"/>
    </source>
</evidence>
<dbReference type="EMBL" id="JACHMQ010000001">
    <property type="protein sequence ID" value="MBB6395564.1"/>
    <property type="molecule type" value="Genomic_DNA"/>
</dbReference>
<reference evidence="1 2" key="1">
    <citation type="submission" date="2020-08" db="EMBL/GenBank/DDBJ databases">
        <title>Sequencing the genomes of 1000 actinobacteria strains.</title>
        <authorList>
            <person name="Klenk H.-P."/>
        </authorList>
    </citation>
    <scope>NUCLEOTIDE SEQUENCE [LARGE SCALE GENOMIC DNA]</scope>
    <source>
        <strain evidence="1 2">DSM 43675</strain>
    </source>
</reference>
<dbReference type="Proteomes" id="UP000546324">
    <property type="component" value="Unassembled WGS sequence"/>
</dbReference>
<protein>
    <recommendedName>
        <fullName evidence="3">Lrp/AsnC family transcriptional regulator</fullName>
    </recommendedName>
</protein>
<keyword evidence="2" id="KW-1185">Reference proteome</keyword>
<gene>
    <name evidence="1" type="ORF">BKA00_002478</name>
</gene>
<comment type="caution">
    <text evidence="1">The sequence shown here is derived from an EMBL/GenBank/DDBJ whole genome shotgun (WGS) entry which is preliminary data.</text>
</comment>
<dbReference type="RefSeq" id="WP_185025043.1">
    <property type="nucleotide sequence ID" value="NZ_JACHMQ010000001.1"/>
</dbReference>
<proteinExistence type="predicted"/>
<evidence type="ECO:0000313" key="1">
    <source>
        <dbReference type="EMBL" id="MBB6395564.1"/>
    </source>
</evidence>